<dbReference type="NCBIfam" id="NF045485">
    <property type="entry name" value="FPPsyn"/>
    <property type="match status" value="1"/>
</dbReference>
<dbReference type="SFLD" id="SFLDG01017">
    <property type="entry name" value="Polyprenyl_Transferase_Like"/>
    <property type="match status" value="1"/>
</dbReference>
<evidence type="ECO:0000256" key="6">
    <source>
        <dbReference type="ARBA" id="ARBA00023229"/>
    </source>
</evidence>
<dbReference type="CDD" id="cd00685">
    <property type="entry name" value="Trans_IPPS_HT"/>
    <property type="match status" value="1"/>
</dbReference>
<dbReference type="SFLD" id="SFLDS00005">
    <property type="entry name" value="Isoprenoid_Synthase_Type_I"/>
    <property type="match status" value="1"/>
</dbReference>
<dbReference type="GO" id="GO:0004659">
    <property type="term" value="F:prenyltransferase activity"/>
    <property type="evidence" value="ECO:0007669"/>
    <property type="project" value="InterPro"/>
</dbReference>
<evidence type="ECO:0000313" key="9">
    <source>
        <dbReference type="Proteomes" id="UP000671879"/>
    </source>
</evidence>
<dbReference type="GO" id="GO:0005737">
    <property type="term" value="C:cytoplasm"/>
    <property type="evidence" value="ECO:0007669"/>
    <property type="project" value="UniProtKB-ARBA"/>
</dbReference>
<dbReference type="InterPro" id="IPR053378">
    <property type="entry name" value="Prenyl_diphosphate_synthase"/>
</dbReference>
<evidence type="ECO:0000313" key="8">
    <source>
        <dbReference type="EMBL" id="QTX33565.1"/>
    </source>
</evidence>
<reference evidence="9" key="1">
    <citation type="submission" date="2021-04" db="EMBL/GenBank/DDBJ databases">
        <title>A novel Synergistetes isolate from a pyrite-forming mixed culture.</title>
        <authorList>
            <person name="Bunk B."/>
            <person name="Sproer C."/>
            <person name="Spring S."/>
            <person name="Pester M."/>
        </authorList>
    </citation>
    <scope>NUCLEOTIDE SEQUENCE [LARGE SCALE GENOMIC DNA]</scope>
    <source>
        <strain evidence="9">J.5.4.2-T.3.5.2</strain>
    </source>
</reference>
<organism evidence="8 9">
    <name type="scientific">Aminithiophilus ramosus</name>
    <dbReference type="NCBI Taxonomy" id="3029084"/>
    <lineage>
        <taxon>Bacteria</taxon>
        <taxon>Thermotogati</taxon>
        <taxon>Synergistota</taxon>
        <taxon>Synergistia</taxon>
        <taxon>Synergistales</taxon>
        <taxon>Aminithiophilaceae</taxon>
        <taxon>Aminithiophilus</taxon>
    </lineage>
</organism>
<dbReference type="PROSITE" id="PS00723">
    <property type="entry name" value="POLYPRENYL_SYNTHASE_1"/>
    <property type="match status" value="1"/>
</dbReference>
<dbReference type="PANTHER" id="PTHR43281:SF1">
    <property type="entry name" value="FARNESYL DIPHOSPHATE SYNTHASE"/>
    <property type="match status" value="1"/>
</dbReference>
<dbReference type="KEGG" id="aram:KAR29_06855"/>
<evidence type="ECO:0000256" key="2">
    <source>
        <dbReference type="ARBA" id="ARBA00006706"/>
    </source>
</evidence>
<comment type="similarity">
    <text evidence="2 7">Belongs to the FPP/GGPP synthase family.</text>
</comment>
<proteinExistence type="inferred from homology"/>
<evidence type="ECO:0000256" key="7">
    <source>
        <dbReference type="RuleBase" id="RU004466"/>
    </source>
</evidence>
<dbReference type="EMBL" id="CP072943">
    <property type="protein sequence ID" value="QTX33565.1"/>
    <property type="molecule type" value="Genomic_DNA"/>
</dbReference>
<dbReference type="RefSeq" id="WP_274374849.1">
    <property type="nucleotide sequence ID" value="NZ_CP072943.1"/>
</dbReference>
<gene>
    <name evidence="8" type="ORF">KAR29_06855</name>
</gene>
<keyword evidence="5" id="KW-0460">Magnesium</keyword>
<dbReference type="InterPro" id="IPR000092">
    <property type="entry name" value="Polyprenyl_synt"/>
</dbReference>
<keyword evidence="9" id="KW-1185">Reference proteome</keyword>
<accession>A0A9Q7EYJ1</accession>
<keyword evidence="4" id="KW-0479">Metal-binding</keyword>
<dbReference type="Pfam" id="PF00348">
    <property type="entry name" value="polyprenyl_synt"/>
    <property type="match status" value="1"/>
</dbReference>
<protein>
    <submittedName>
        <fullName evidence="8">Polyprenyl synthetase family protein</fullName>
    </submittedName>
</protein>
<evidence type="ECO:0000256" key="4">
    <source>
        <dbReference type="ARBA" id="ARBA00022723"/>
    </source>
</evidence>
<dbReference type="AlphaFoldDB" id="A0A9Q7EYJ1"/>
<sequence>MKQRRDARISALLKVEAGRVDHWLEMCCIEAEGRFPQRLLASMRYSLLAGGKRLRPLLCLLGSRLFGGSDENVRPMALALEMLHTASLIHDDLPSMDNDDMRRGKATNHVVFGEGMALLAGDSLLVWSFQEIAEKLQRDDLPHHRVLKALAYFAAAVGPAGVCGGQVYDSDPLSQGEGLDFVRRIATDKTARLIQAALVCGALIAGAEGTPLASLERYGLHLGLTFQIVDDILDVIGDRGELGKSVGKDEAQGKKTFAALLGIEGARQAAEEETEKAVSALGLFGDEAGDLRDLALWLRDRSR</sequence>
<evidence type="ECO:0000256" key="3">
    <source>
        <dbReference type="ARBA" id="ARBA00022679"/>
    </source>
</evidence>
<dbReference type="InterPro" id="IPR033749">
    <property type="entry name" value="Polyprenyl_synt_CS"/>
</dbReference>
<dbReference type="GO" id="GO:0046872">
    <property type="term" value="F:metal ion binding"/>
    <property type="evidence" value="ECO:0007669"/>
    <property type="project" value="UniProtKB-KW"/>
</dbReference>
<dbReference type="InterPro" id="IPR008949">
    <property type="entry name" value="Isoprenoid_synthase_dom_sf"/>
</dbReference>
<keyword evidence="6" id="KW-0414">Isoprene biosynthesis</keyword>
<dbReference type="Gene3D" id="1.10.600.10">
    <property type="entry name" value="Farnesyl Diphosphate Synthase"/>
    <property type="match status" value="1"/>
</dbReference>
<dbReference type="PANTHER" id="PTHR43281">
    <property type="entry name" value="FARNESYL DIPHOSPHATE SYNTHASE"/>
    <property type="match status" value="1"/>
</dbReference>
<dbReference type="PROSITE" id="PS00444">
    <property type="entry name" value="POLYPRENYL_SYNTHASE_2"/>
    <property type="match status" value="1"/>
</dbReference>
<comment type="cofactor">
    <cofactor evidence="1">
        <name>Mg(2+)</name>
        <dbReference type="ChEBI" id="CHEBI:18420"/>
    </cofactor>
</comment>
<dbReference type="SUPFAM" id="SSF48576">
    <property type="entry name" value="Terpenoid synthases"/>
    <property type="match status" value="1"/>
</dbReference>
<keyword evidence="3 7" id="KW-0808">Transferase</keyword>
<evidence type="ECO:0000256" key="1">
    <source>
        <dbReference type="ARBA" id="ARBA00001946"/>
    </source>
</evidence>
<dbReference type="Proteomes" id="UP000671879">
    <property type="component" value="Chromosome"/>
</dbReference>
<evidence type="ECO:0000256" key="5">
    <source>
        <dbReference type="ARBA" id="ARBA00022842"/>
    </source>
</evidence>
<dbReference type="FunFam" id="1.10.600.10:FF:000001">
    <property type="entry name" value="Geranylgeranyl diphosphate synthase"/>
    <property type="match status" value="1"/>
</dbReference>
<dbReference type="GO" id="GO:0016114">
    <property type="term" value="P:terpenoid biosynthetic process"/>
    <property type="evidence" value="ECO:0007669"/>
    <property type="project" value="UniProtKB-ARBA"/>
</dbReference>
<name>A0A9Q7EYJ1_9BACT</name>